<feature type="transmembrane region" description="Helical" evidence="2">
    <location>
        <begin position="344"/>
        <end position="363"/>
    </location>
</feature>
<dbReference type="Pfam" id="PF04235">
    <property type="entry name" value="DUF418"/>
    <property type="match status" value="1"/>
</dbReference>
<feature type="region of interest" description="Disordered" evidence="1">
    <location>
        <begin position="1"/>
        <end position="23"/>
    </location>
</feature>
<feature type="transmembrane region" description="Helical" evidence="2">
    <location>
        <begin position="265"/>
        <end position="282"/>
    </location>
</feature>
<feature type="domain" description="DUF418" evidence="3">
    <location>
        <begin position="246"/>
        <end position="411"/>
    </location>
</feature>
<dbReference type="PANTHER" id="PTHR30590">
    <property type="entry name" value="INNER MEMBRANE PROTEIN"/>
    <property type="match status" value="1"/>
</dbReference>
<keyword evidence="2" id="KW-0472">Membrane</keyword>
<protein>
    <submittedName>
        <fullName evidence="4">Putative membrane protein YeiB</fullName>
    </submittedName>
</protein>
<comment type="caution">
    <text evidence="4">The sequence shown here is derived from an EMBL/GenBank/DDBJ whole genome shotgun (WGS) entry which is preliminary data.</text>
</comment>
<keyword evidence="5" id="KW-1185">Reference proteome</keyword>
<evidence type="ECO:0000259" key="3">
    <source>
        <dbReference type="Pfam" id="PF04235"/>
    </source>
</evidence>
<dbReference type="Proteomes" id="UP000256727">
    <property type="component" value="Unassembled WGS sequence"/>
</dbReference>
<organism evidence="4 5">
    <name type="scientific">Citricoccus muralis</name>
    <dbReference type="NCBI Taxonomy" id="169134"/>
    <lineage>
        <taxon>Bacteria</taxon>
        <taxon>Bacillati</taxon>
        <taxon>Actinomycetota</taxon>
        <taxon>Actinomycetes</taxon>
        <taxon>Micrococcales</taxon>
        <taxon>Micrococcaceae</taxon>
        <taxon>Citricoccus</taxon>
    </lineage>
</organism>
<feature type="transmembrane region" description="Helical" evidence="2">
    <location>
        <begin position="142"/>
        <end position="158"/>
    </location>
</feature>
<dbReference type="PANTHER" id="PTHR30590:SF2">
    <property type="entry name" value="INNER MEMBRANE PROTEIN"/>
    <property type="match status" value="1"/>
</dbReference>
<feature type="transmembrane region" description="Helical" evidence="2">
    <location>
        <begin position="222"/>
        <end position="245"/>
    </location>
</feature>
<reference evidence="4 5" key="1">
    <citation type="submission" date="2018-07" db="EMBL/GenBank/DDBJ databases">
        <title>Sequencing the genomes of 1000 actinobacteria strains.</title>
        <authorList>
            <person name="Klenk H.-P."/>
        </authorList>
    </citation>
    <scope>NUCLEOTIDE SEQUENCE [LARGE SCALE GENOMIC DNA]</scope>
    <source>
        <strain evidence="4 5">DSM 14442</strain>
    </source>
</reference>
<feature type="transmembrane region" description="Helical" evidence="2">
    <location>
        <begin position="73"/>
        <end position="98"/>
    </location>
</feature>
<dbReference type="InterPro" id="IPR007349">
    <property type="entry name" value="DUF418"/>
</dbReference>
<dbReference type="EMBL" id="QREH01000001">
    <property type="protein sequence ID" value="REE03179.1"/>
    <property type="molecule type" value="Genomic_DNA"/>
</dbReference>
<evidence type="ECO:0000313" key="4">
    <source>
        <dbReference type="EMBL" id="REE03179.1"/>
    </source>
</evidence>
<evidence type="ECO:0000256" key="2">
    <source>
        <dbReference type="SAM" id="Phobius"/>
    </source>
</evidence>
<gene>
    <name evidence="4" type="ORF">C8E99_0983</name>
</gene>
<feature type="transmembrane region" description="Helical" evidence="2">
    <location>
        <begin position="165"/>
        <end position="189"/>
    </location>
</feature>
<sequence length="414" mass="44128">MNDPSGAVSARTLPRPSERATTTPLSARALAPDLARGLMLLFIALAHVPWFLYHLPAGVTSMHPVVGGAVDRWAQVMTIIAVDARTHTMFAFLFAYGIGQLYSRQRARGIGESQVRRLLARRHWWMIVFGALHAVLLWQGDILGTYGLLGLILVPLFLSRSDRTLRVWIVVLLSLSALGSLISTLGVLLAPTTAAGVVPADLQRLSMAEPDYALSALYRTGMWVVGLASGLLTLALPTAFLAGLLAARHRILEEPERHLSLLRRLAFFGIACGVLGGAGLVLEHSGIVTATGGSVFSPLHFLTGIGQGIGYVALFGLVAQALTQRGLDSLAPVQAVVALGRRSLSGYLAQSVLFIPLLAAWGFGLGAHLSSWSAALVAIGTWSLTVAGAYALERVGRRGPAEVLLRKLTYRSGR</sequence>
<feature type="transmembrane region" description="Helical" evidence="2">
    <location>
        <begin position="302"/>
        <end position="323"/>
    </location>
</feature>
<proteinExistence type="predicted"/>
<keyword evidence="2" id="KW-0812">Transmembrane</keyword>
<feature type="transmembrane region" description="Helical" evidence="2">
    <location>
        <begin position="369"/>
        <end position="392"/>
    </location>
</feature>
<feature type="transmembrane region" description="Helical" evidence="2">
    <location>
        <begin position="119"/>
        <end position="136"/>
    </location>
</feature>
<dbReference type="AlphaFoldDB" id="A0A3D9L9Z7"/>
<evidence type="ECO:0000256" key="1">
    <source>
        <dbReference type="SAM" id="MobiDB-lite"/>
    </source>
</evidence>
<evidence type="ECO:0000313" key="5">
    <source>
        <dbReference type="Proteomes" id="UP000256727"/>
    </source>
</evidence>
<feature type="transmembrane region" description="Helical" evidence="2">
    <location>
        <begin position="34"/>
        <end position="53"/>
    </location>
</feature>
<accession>A0A3D9L9Z7</accession>
<dbReference type="InterPro" id="IPR052529">
    <property type="entry name" value="Bact_Transport_Assoc"/>
</dbReference>
<keyword evidence="2" id="KW-1133">Transmembrane helix</keyword>
<name>A0A3D9L9Z7_9MICC</name>